<reference evidence="2 3" key="1">
    <citation type="submission" date="2018-04" db="EMBL/GenBank/DDBJ databases">
        <title>WGS assembly of Panicum hallii var. hallii HAL2.</title>
        <authorList>
            <person name="Lovell J."/>
            <person name="Jenkins J."/>
            <person name="Lowry D."/>
            <person name="Mamidi S."/>
            <person name="Sreedasyam A."/>
            <person name="Weng X."/>
            <person name="Barry K."/>
            <person name="Bonette J."/>
            <person name="Campitelli B."/>
            <person name="Daum C."/>
            <person name="Gordon S."/>
            <person name="Gould B."/>
            <person name="Lipzen A."/>
            <person name="MacQueen A."/>
            <person name="Palacio-Mejia J."/>
            <person name="Plott C."/>
            <person name="Shakirov E."/>
            <person name="Shu S."/>
            <person name="Yoshinaga Y."/>
            <person name="Zane M."/>
            <person name="Rokhsar D."/>
            <person name="Grimwood J."/>
            <person name="Schmutz J."/>
            <person name="Juenger T."/>
        </authorList>
    </citation>
    <scope>NUCLEOTIDE SEQUENCE [LARGE SCALE GENOMIC DNA]</scope>
    <source>
        <strain evidence="3">cv. HAL2</strain>
    </source>
</reference>
<evidence type="ECO:0000256" key="1">
    <source>
        <dbReference type="SAM" id="SignalP"/>
    </source>
</evidence>
<evidence type="ECO:0000313" key="3">
    <source>
        <dbReference type="Proteomes" id="UP000244336"/>
    </source>
</evidence>
<protein>
    <submittedName>
        <fullName evidence="2">Uncharacterized protein</fullName>
    </submittedName>
</protein>
<accession>A0A2T7C7G3</accession>
<feature type="signal peptide" evidence="1">
    <location>
        <begin position="1"/>
        <end position="27"/>
    </location>
</feature>
<feature type="chain" id="PRO_5015557060" evidence="1">
    <location>
        <begin position="28"/>
        <end position="54"/>
    </location>
</feature>
<proteinExistence type="predicted"/>
<keyword evidence="1" id="KW-0732">Signal</keyword>
<dbReference type="EMBL" id="CM009757">
    <property type="protein sequence ID" value="PUZ39288.1"/>
    <property type="molecule type" value="Genomic_DNA"/>
</dbReference>
<dbReference type="Gramene" id="PUZ39288">
    <property type="protein sequence ID" value="PUZ39288"/>
    <property type="gene ID" value="GQ55_9G277900"/>
</dbReference>
<sequence>MARVMLCFCSDIFSLVLLHCILCRTRPFRTLALDIIRPKIQTKFLDHLLIHVLV</sequence>
<dbReference type="Proteomes" id="UP000244336">
    <property type="component" value="Chromosome 9"/>
</dbReference>
<dbReference type="AlphaFoldDB" id="A0A2T7C7G3"/>
<keyword evidence="3" id="KW-1185">Reference proteome</keyword>
<evidence type="ECO:0000313" key="2">
    <source>
        <dbReference type="EMBL" id="PUZ39288.1"/>
    </source>
</evidence>
<gene>
    <name evidence="2" type="ORF">GQ55_9G277900</name>
</gene>
<organism evidence="2 3">
    <name type="scientific">Panicum hallii var. hallii</name>
    <dbReference type="NCBI Taxonomy" id="1504633"/>
    <lineage>
        <taxon>Eukaryota</taxon>
        <taxon>Viridiplantae</taxon>
        <taxon>Streptophyta</taxon>
        <taxon>Embryophyta</taxon>
        <taxon>Tracheophyta</taxon>
        <taxon>Spermatophyta</taxon>
        <taxon>Magnoliopsida</taxon>
        <taxon>Liliopsida</taxon>
        <taxon>Poales</taxon>
        <taxon>Poaceae</taxon>
        <taxon>PACMAD clade</taxon>
        <taxon>Panicoideae</taxon>
        <taxon>Panicodae</taxon>
        <taxon>Paniceae</taxon>
        <taxon>Panicinae</taxon>
        <taxon>Panicum</taxon>
        <taxon>Panicum sect. Panicum</taxon>
    </lineage>
</organism>
<name>A0A2T7C7G3_9POAL</name>